<feature type="transmembrane region" description="Helical" evidence="8">
    <location>
        <begin position="116"/>
        <end position="137"/>
    </location>
</feature>
<keyword evidence="6 8" id="KW-0472">Membrane</keyword>
<feature type="transmembrane region" description="Helical" evidence="8">
    <location>
        <begin position="193"/>
        <end position="212"/>
    </location>
</feature>
<evidence type="ECO:0000256" key="8">
    <source>
        <dbReference type="SAM" id="Phobius"/>
    </source>
</evidence>
<dbReference type="InterPro" id="IPR018584">
    <property type="entry name" value="GT87"/>
</dbReference>
<evidence type="ECO:0000256" key="4">
    <source>
        <dbReference type="ARBA" id="ARBA00022692"/>
    </source>
</evidence>
<dbReference type="AlphaFoldDB" id="A0A1R4FLE6"/>
<keyword evidence="2" id="KW-1003">Cell membrane</keyword>
<name>A0A1R4FLE6_9MICO</name>
<evidence type="ECO:0000313" key="10">
    <source>
        <dbReference type="Proteomes" id="UP000195787"/>
    </source>
</evidence>
<evidence type="ECO:0000256" key="6">
    <source>
        <dbReference type="ARBA" id="ARBA00023136"/>
    </source>
</evidence>
<reference evidence="9 10" key="1">
    <citation type="submission" date="2017-02" db="EMBL/GenBank/DDBJ databases">
        <authorList>
            <person name="Peterson S.W."/>
        </authorList>
    </citation>
    <scope>NUCLEOTIDE SEQUENCE [LARGE SCALE GENOMIC DNA]</scope>
    <source>
        <strain evidence="9 10">LMG 22410</strain>
    </source>
</reference>
<dbReference type="GO" id="GO:0005886">
    <property type="term" value="C:plasma membrane"/>
    <property type="evidence" value="ECO:0007669"/>
    <property type="project" value="UniProtKB-SubCell"/>
</dbReference>
<dbReference type="RefSeq" id="WP_086991459.1">
    <property type="nucleotide sequence ID" value="NZ_FUHU01000026.1"/>
</dbReference>
<protein>
    <submittedName>
        <fullName evidence="9">Putative integral membrane protein</fullName>
    </submittedName>
</protein>
<gene>
    <name evidence="9" type="ORF">CZ674_05030</name>
</gene>
<evidence type="ECO:0000256" key="5">
    <source>
        <dbReference type="ARBA" id="ARBA00022989"/>
    </source>
</evidence>
<dbReference type="Pfam" id="PF09594">
    <property type="entry name" value="GT87"/>
    <property type="match status" value="1"/>
</dbReference>
<keyword evidence="3" id="KW-0808">Transferase</keyword>
<dbReference type="OrthoDB" id="581198at2"/>
<proteinExistence type="inferred from homology"/>
<feature type="transmembrane region" description="Helical" evidence="8">
    <location>
        <begin position="268"/>
        <end position="289"/>
    </location>
</feature>
<comment type="subcellular location">
    <subcellularLocation>
        <location evidence="1">Cell membrane</location>
        <topology evidence="1">Multi-pass membrane protein</topology>
    </subcellularLocation>
</comment>
<comment type="similarity">
    <text evidence="7">Belongs to the glycosyltransferase 87 family.</text>
</comment>
<sequence>MTQALALAKRGPTRSAATLVWVLFSVSHVWLAAVNTSIRPGTFADVTGVYRFWFAQALGGNVMGIDEPWVYPMLAWLPIALAGIGGLSLYGLMWLLLITVLDGLAIWMLLRRHQGIMLACVYLGVQLLLGPIAVGRLDTITVPLVVMALIAVRDREIGTAGVLLTVAAWIKVWPGVIFLALLAIRGKQWWKRLLGAGLAVSVPVVLVSLLMGSGANVLSFFSQQGSRGLQVESVGATPYLWMSARGDAKVYFDQDILTYQVDGAGVEIVSALLTPLLAVAVAVILVFGWLANRRGVAPHTVLARMLFALVMALIVFNKVGSPQFVMWLIPVAIALAAVSWQRHYLELAMIAAVAFFTQLVYPWAYGAVLDASGFGLLLISGRNALEVILLVVAVISLARASVVKTPAAESAVSPEAAEAEAAAAPASQQPIR</sequence>
<feature type="transmembrane region" description="Helical" evidence="8">
    <location>
        <begin position="374"/>
        <end position="398"/>
    </location>
</feature>
<evidence type="ECO:0000256" key="1">
    <source>
        <dbReference type="ARBA" id="ARBA00004651"/>
    </source>
</evidence>
<evidence type="ECO:0000256" key="7">
    <source>
        <dbReference type="ARBA" id="ARBA00024033"/>
    </source>
</evidence>
<dbReference type="Proteomes" id="UP000195787">
    <property type="component" value="Unassembled WGS sequence"/>
</dbReference>
<evidence type="ECO:0000313" key="9">
    <source>
        <dbReference type="EMBL" id="SJM56572.1"/>
    </source>
</evidence>
<dbReference type="GO" id="GO:0016758">
    <property type="term" value="F:hexosyltransferase activity"/>
    <property type="evidence" value="ECO:0007669"/>
    <property type="project" value="InterPro"/>
</dbReference>
<organism evidence="9 10">
    <name type="scientific">Agrococcus casei LMG 22410</name>
    <dbReference type="NCBI Taxonomy" id="1255656"/>
    <lineage>
        <taxon>Bacteria</taxon>
        <taxon>Bacillati</taxon>
        <taxon>Actinomycetota</taxon>
        <taxon>Actinomycetes</taxon>
        <taxon>Micrococcales</taxon>
        <taxon>Microbacteriaceae</taxon>
        <taxon>Agrococcus</taxon>
    </lineage>
</organism>
<feature type="transmembrane region" description="Helical" evidence="8">
    <location>
        <begin position="301"/>
        <end position="318"/>
    </location>
</feature>
<feature type="transmembrane region" description="Helical" evidence="8">
    <location>
        <begin position="76"/>
        <end position="109"/>
    </location>
</feature>
<feature type="transmembrane region" description="Helical" evidence="8">
    <location>
        <begin position="347"/>
        <end position="368"/>
    </location>
</feature>
<keyword evidence="5 8" id="KW-1133">Transmembrane helix</keyword>
<keyword evidence="10" id="KW-1185">Reference proteome</keyword>
<feature type="transmembrane region" description="Helical" evidence="8">
    <location>
        <begin position="157"/>
        <end position="181"/>
    </location>
</feature>
<evidence type="ECO:0000256" key="3">
    <source>
        <dbReference type="ARBA" id="ARBA00022679"/>
    </source>
</evidence>
<dbReference type="GeneID" id="303172571"/>
<feature type="transmembrane region" description="Helical" evidence="8">
    <location>
        <begin position="324"/>
        <end position="340"/>
    </location>
</feature>
<keyword evidence="4 8" id="KW-0812">Transmembrane</keyword>
<accession>A0A1R4FLE6</accession>
<dbReference type="EMBL" id="FUHU01000026">
    <property type="protein sequence ID" value="SJM56572.1"/>
    <property type="molecule type" value="Genomic_DNA"/>
</dbReference>
<feature type="transmembrane region" description="Helical" evidence="8">
    <location>
        <begin position="16"/>
        <end position="33"/>
    </location>
</feature>
<evidence type="ECO:0000256" key="2">
    <source>
        <dbReference type="ARBA" id="ARBA00022475"/>
    </source>
</evidence>